<keyword evidence="4" id="KW-0677">Repeat</keyword>
<feature type="region of interest" description="Disordered" evidence="7">
    <location>
        <begin position="268"/>
        <end position="388"/>
    </location>
</feature>
<dbReference type="EMBL" id="WEZQ01000005">
    <property type="protein sequence ID" value="MYV16504.1"/>
    <property type="molecule type" value="Genomic_DNA"/>
</dbReference>
<dbReference type="SUPFAM" id="SSF54001">
    <property type="entry name" value="Cysteine proteinases"/>
    <property type="match status" value="1"/>
</dbReference>
<feature type="compositionally biased region" description="Polar residues" evidence="7">
    <location>
        <begin position="374"/>
        <end position="388"/>
    </location>
</feature>
<keyword evidence="3" id="KW-0732">Signal</keyword>
<evidence type="ECO:0000256" key="7">
    <source>
        <dbReference type="SAM" id="MobiDB-lite"/>
    </source>
</evidence>
<dbReference type="GO" id="GO:0006508">
    <property type="term" value="P:proteolysis"/>
    <property type="evidence" value="ECO:0007669"/>
    <property type="project" value="UniProtKB-KW"/>
</dbReference>
<dbReference type="PROSITE" id="PS51935">
    <property type="entry name" value="NLPC_P60"/>
    <property type="match status" value="1"/>
</dbReference>
<keyword evidence="2" id="KW-0645">Protease</keyword>
<evidence type="ECO:0000256" key="1">
    <source>
        <dbReference type="ARBA" id="ARBA00007074"/>
    </source>
</evidence>
<feature type="compositionally biased region" description="Polar residues" evidence="7">
    <location>
        <begin position="150"/>
        <end position="159"/>
    </location>
</feature>
<dbReference type="GO" id="GO:0008234">
    <property type="term" value="F:cysteine-type peptidase activity"/>
    <property type="evidence" value="ECO:0007669"/>
    <property type="project" value="UniProtKB-KW"/>
</dbReference>
<reference evidence="10 11" key="1">
    <citation type="journal article" date="2019" name="Appl. Environ. Microbiol.">
        <title>Genetic determinants of hydroxycinnamic acid metabolism in heterofermentative lactobacilli.</title>
        <authorList>
            <person name="Gaur G."/>
            <person name="Oh J.H."/>
            <person name="Filannino P."/>
            <person name="Gobbetti M."/>
            <person name="van Pijkeren J.P."/>
            <person name="Ganzle M.G."/>
        </authorList>
    </citation>
    <scope>NUCLEOTIDE SEQUENCE [LARGE SCALE GENOMIC DNA]</scope>
    <source>
        <strain evidence="10 11">C5</strain>
    </source>
</reference>
<dbReference type="SMART" id="SM00257">
    <property type="entry name" value="LysM"/>
    <property type="match status" value="1"/>
</dbReference>
<comment type="similarity">
    <text evidence="1">Belongs to the peptidase C40 family.</text>
</comment>
<keyword evidence="5" id="KW-0378">Hydrolase</keyword>
<dbReference type="SUPFAM" id="SSF54106">
    <property type="entry name" value="LysM domain"/>
    <property type="match status" value="1"/>
</dbReference>
<sequence length="507" mass="52396">MGTEQSNRVLAAIGAVSAILAAGGSSVFASQIKAQKNDVPLGYTRHTHVPLQSIETLNKVKDGADRQTSVIYKGHNAALDNVKVQTMQPVLRTVNVQTSQQHTYAVKTGDSLWSIAAAEDTTVDELMANNQLTSSIIHVGQKLSLEALQPTSSEASTMDASAAPSEDNNTLQTLNLVSAVDTKVDQTKDDNVVQSDVKSTSTDQVANASADSLSSTVVTSAATSATDSVSVLSASKSKATTSIAPTSQQTKAVTTNNVISTLAADKTVTSHVSSTATSTQTATLSSSKVTTSSAATSVSSSTSQLKSQSNSDVSNVVTSNATTKRAVSVSSQAAPASSAAVRSTPDQASTSTQMDEPAQPTKSQAAATEVSAAPTPSQPNYTADQSTRTKVVQTAVDYQNQQVPYVWGGASTQGADCSGLVQQAYASAGVSLPHNTVAQEAYFNAQPVNAAQPGDVLFWGPQGATYHNAIAIGDSQYIAAPEPGKNVQTYTMDGQNFMPSFSGSLRQ</sequence>
<dbReference type="InterPro" id="IPR036779">
    <property type="entry name" value="LysM_dom_sf"/>
</dbReference>
<dbReference type="AlphaFoldDB" id="A0A6N9I199"/>
<comment type="caution">
    <text evidence="10">The sequence shown here is derived from an EMBL/GenBank/DDBJ whole genome shotgun (WGS) entry which is preliminary data.</text>
</comment>
<dbReference type="Pfam" id="PF01476">
    <property type="entry name" value="LysM"/>
    <property type="match status" value="1"/>
</dbReference>
<evidence type="ECO:0000256" key="2">
    <source>
        <dbReference type="ARBA" id="ARBA00022670"/>
    </source>
</evidence>
<dbReference type="PROSITE" id="PS51782">
    <property type="entry name" value="LYSM"/>
    <property type="match status" value="1"/>
</dbReference>
<dbReference type="Pfam" id="PF00877">
    <property type="entry name" value="NLPC_P60"/>
    <property type="match status" value="1"/>
</dbReference>
<evidence type="ECO:0000259" key="8">
    <source>
        <dbReference type="PROSITE" id="PS51782"/>
    </source>
</evidence>
<accession>A0A6N9I199</accession>
<dbReference type="InterPro" id="IPR018392">
    <property type="entry name" value="LysM"/>
</dbReference>
<dbReference type="PANTHER" id="PTHR47053">
    <property type="entry name" value="MUREIN DD-ENDOPEPTIDASE MEPH-RELATED"/>
    <property type="match status" value="1"/>
</dbReference>
<dbReference type="InterPro" id="IPR000064">
    <property type="entry name" value="NLP_P60_dom"/>
</dbReference>
<feature type="compositionally biased region" description="Polar residues" evidence="7">
    <location>
        <begin position="344"/>
        <end position="366"/>
    </location>
</feature>
<evidence type="ECO:0000256" key="6">
    <source>
        <dbReference type="ARBA" id="ARBA00022807"/>
    </source>
</evidence>
<dbReference type="InterPro" id="IPR038765">
    <property type="entry name" value="Papain-like_cys_pep_sf"/>
</dbReference>
<dbReference type="Gene3D" id="3.90.1720.10">
    <property type="entry name" value="endopeptidase domain like (from Nostoc punctiforme)"/>
    <property type="match status" value="1"/>
</dbReference>
<evidence type="ECO:0000256" key="5">
    <source>
        <dbReference type="ARBA" id="ARBA00022801"/>
    </source>
</evidence>
<keyword evidence="6" id="KW-0788">Thiol protease</keyword>
<feature type="region of interest" description="Disordered" evidence="7">
    <location>
        <begin position="150"/>
        <end position="169"/>
    </location>
</feature>
<feature type="compositionally biased region" description="Low complexity" evidence="7">
    <location>
        <begin position="268"/>
        <end position="343"/>
    </location>
</feature>
<dbReference type="CDD" id="cd00118">
    <property type="entry name" value="LysM"/>
    <property type="match status" value="1"/>
</dbReference>
<protein>
    <submittedName>
        <fullName evidence="10">LysM peptidoglycan-binding domain-containing protein</fullName>
    </submittedName>
</protein>
<gene>
    <name evidence="10" type="ORF">GB993_03130</name>
</gene>
<evidence type="ECO:0000256" key="3">
    <source>
        <dbReference type="ARBA" id="ARBA00022729"/>
    </source>
</evidence>
<organism evidence="10 11">
    <name type="scientific">Furfurilactobacillus milii</name>
    <dbReference type="NCBI Taxonomy" id="2888272"/>
    <lineage>
        <taxon>Bacteria</taxon>
        <taxon>Bacillati</taxon>
        <taxon>Bacillota</taxon>
        <taxon>Bacilli</taxon>
        <taxon>Lactobacillales</taxon>
        <taxon>Lactobacillaceae</taxon>
        <taxon>Furfurilactobacillus</taxon>
    </lineage>
</organism>
<evidence type="ECO:0000259" key="9">
    <source>
        <dbReference type="PROSITE" id="PS51935"/>
    </source>
</evidence>
<name>A0A6N9I199_9LACO</name>
<dbReference type="OrthoDB" id="1654978at2"/>
<dbReference type="InterPro" id="IPR051202">
    <property type="entry name" value="Peptidase_C40"/>
</dbReference>
<proteinExistence type="inferred from homology"/>
<evidence type="ECO:0000313" key="11">
    <source>
        <dbReference type="Proteomes" id="UP000449209"/>
    </source>
</evidence>
<evidence type="ECO:0000256" key="4">
    <source>
        <dbReference type="ARBA" id="ARBA00022737"/>
    </source>
</evidence>
<dbReference type="Proteomes" id="UP000449209">
    <property type="component" value="Unassembled WGS sequence"/>
</dbReference>
<dbReference type="PANTHER" id="PTHR47053:SF1">
    <property type="entry name" value="MUREIN DD-ENDOPEPTIDASE MEPH-RELATED"/>
    <property type="match status" value="1"/>
</dbReference>
<dbReference type="RefSeq" id="WP_161003059.1">
    <property type="nucleotide sequence ID" value="NZ_WEZQ01000005.1"/>
</dbReference>
<feature type="domain" description="LysM" evidence="8">
    <location>
        <begin position="102"/>
        <end position="145"/>
    </location>
</feature>
<evidence type="ECO:0000313" key="10">
    <source>
        <dbReference type="EMBL" id="MYV16504.1"/>
    </source>
</evidence>
<feature type="domain" description="NlpC/P60" evidence="9">
    <location>
        <begin position="385"/>
        <end position="507"/>
    </location>
</feature>
<dbReference type="Gene3D" id="3.10.350.10">
    <property type="entry name" value="LysM domain"/>
    <property type="match status" value="1"/>
</dbReference>